<gene>
    <name evidence="3" type="ORF">GGG17_02080</name>
</gene>
<sequence length="301" mass="30935">MFRNKYKIEKKSRLELAQEDAADKAHAFTSSASDKAAQVKDSVMTAPKLAAGAVASGALAAADKVKDTVSHGSDVVEAKTSKADKGNGLIEDLMEALPGLLAAGAAAKTAKAATSDKAQDAGKTALGLLATKKVADKAKDDSYPKTHLSKRQLKKELKARERKQGKLLVTLGLLATAAAVAAVVYKKTAPQDDPWATPLADPYTPASSTIGTSAGAATGYASATTATTSDDAIVSDHEAGDPLSAVSTEPVILDAKDQEDFAATTPSNATEFDRTDDGAGQVVDETADPGAGRHGDDKRDI</sequence>
<dbReference type="EMBL" id="WLVL01000006">
    <property type="protein sequence ID" value="MTB70782.1"/>
    <property type="molecule type" value="Genomic_DNA"/>
</dbReference>
<organism evidence="3 4">
    <name type="scientific">Arsenicicoccus cauae</name>
    <dbReference type="NCBI Taxonomy" id="2663847"/>
    <lineage>
        <taxon>Bacteria</taxon>
        <taxon>Bacillati</taxon>
        <taxon>Actinomycetota</taxon>
        <taxon>Actinomycetes</taxon>
        <taxon>Micrococcales</taxon>
        <taxon>Intrasporangiaceae</taxon>
        <taxon>Arsenicicoccus</taxon>
    </lineage>
</organism>
<name>A0A6I3IA58_9MICO</name>
<evidence type="ECO:0000256" key="1">
    <source>
        <dbReference type="SAM" id="MobiDB-lite"/>
    </source>
</evidence>
<keyword evidence="2" id="KW-0472">Membrane</keyword>
<evidence type="ECO:0000313" key="4">
    <source>
        <dbReference type="Proteomes" id="UP000431092"/>
    </source>
</evidence>
<dbReference type="Proteomes" id="UP000431092">
    <property type="component" value="Unassembled WGS sequence"/>
</dbReference>
<proteinExistence type="predicted"/>
<comment type="caution">
    <text evidence="3">The sequence shown here is derived from an EMBL/GenBank/DDBJ whole genome shotgun (WGS) entry which is preliminary data.</text>
</comment>
<keyword evidence="4" id="KW-1185">Reference proteome</keyword>
<evidence type="ECO:0000256" key="2">
    <source>
        <dbReference type="SAM" id="Phobius"/>
    </source>
</evidence>
<accession>A0A6I3IA58</accession>
<feature type="compositionally biased region" description="Basic and acidic residues" evidence="1">
    <location>
        <begin position="291"/>
        <end position="301"/>
    </location>
</feature>
<protein>
    <submittedName>
        <fullName evidence="3">Uncharacterized protein</fullName>
    </submittedName>
</protein>
<dbReference type="RefSeq" id="WP_154592130.1">
    <property type="nucleotide sequence ID" value="NZ_WLVL01000006.1"/>
</dbReference>
<dbReference type="AlphaFoldDB" id="A0A6I3IA58"/>
<feature type="region of interest" description="Disordered" evidence="1">
    <location>
        <begin position="255"/>
        <end position="301"/>
    </location>
</feature>
<evidence type="ECO:0000313" key="3">
    <source>
        <dbReference type="EMBL" id="MTB70782.1"/>
    </source>
</evidence>
<keyword evidence="2" id="KW-1133">Transmembrane helix</keyword>
<keyword evidence="2" id="KW-0812">Transmembrane</keyword>
<reference evidence="3 4" key="1">
    <citation type="submission" date="2019-11" db="EMBL/GenBank/DDBJ databases">
        <title>Whole genome sequencing identifies a novel species of the genus Arsenicicoccus isolated from human blood.</title>
        <authorList>
            <person name="Jeong J.H."/>
            <person name="Kweon O.J."/>
            <person name="Kim H.R."/>
            <person name="Kim T.-H."/>
            <person name="Ha S.-M."/>
            <person name="Lee M.-K."/>
        </authorList>
    </citation>
    <scope>NUCLEOTIDE SEQUENCE [LARGE SCALE GENOMIC DNA]</scope>
    <source>
        <strain evidence="3 4">MKL-02</strain>
    </source>
</reference>
<feature type="transmembrane region" description="Helical" evidence="2">
    <location>
        <begin position="167"/>
        <end position="185"/>
    </location>
</feature>